<name>A0AAI8VG97_9PEZI</name>
<dbReference type="InterPro" id="IPR011057">
    <property type="entry name" value="Mss4-like_sf"/>
</dbReference>
<dbReference type="PANTHER" id="PTHR33337">
    <property type="entry name" value="GFA DOMAIN-CONTAINING PROTEIN"/>
    <property type="match status" value="1"/>
</dbReference>
<gene>
    <name evidence="6" type="ORF">KHLLAP_LOCUS4569</name>
</gene>
<dbReference type="SUPFAM" id="SSF51316">
    <property type="entry name" value="Mss4-like"/>
    <property type="match status" value="1"/>
</dbReference>
<reference evidence="6" key="1">
    <citation type="submission" date="2023-10" db="EMBL/GenBank/DDBJ databases">
        <authorList>
            <person name="Hackl T."/>
        </authorList>
    </citation>
    <scope>NUCLEOTIDE SEQUENCE</scope>
</reference>
<proteinExistence type="inferred from homology"/>
<evidence type="ECO:0000313" key="7">
    <source>
        <dbReference type="Proteomes" id="UP001295740"/>
    </source>
</evidence>
<keyword evidence="3" id="KW-0862">Zinc</keyword>
<dbReference type="EMBL" id="CAUWAG010000006">
    <property type="protein sequence ID" value="CAJ2504101.1"/>
    <property type="molecule type" value="Genomic_DNA"/>
</dbReference>
<dbReference type="Gene3D" id="3.90.1590.10">
    <property type="entry name" value="glutathione-dependent formaldehyde- activating enzyme (gfa)"/>
    <property type="match status" value="1"/>
</dbReference>
<dbReference type="InterPro" id="IPR006913">
    <property type="entry name" value="CENP-V/GFA"/>
</dbReference>
<evidence type="ECO:0000256" key="3">
    <source>
        <dbReference type="ARBA" id="ARBA00022833"/>
    </source>
</evidence>
<dbReference type="PANTHER" id="PTHR33337:SF40">
    <property type="entry name" value="CENP-V_GFA DOMAIN-CONTAINING PROTEIN-RELATED"/>
    <property type="match status" value="1"/>
</dbReference>
<feature type="domain" description="CENP-V/GFA" evidence="5">
    <location>
        <begin position="15"/>
        <end position="143"/>
    </location>
</feature>
<accession>A0AAI8VG97</accession>
<evidence type="ECO:0000313" key="6">
    <source>
        <dbReference type="EMBL" id="CAJ2504101.1"/>
    </source>
</evidence>
<dbReference type="PROSITE" id="PS51891">
    <property type="entry name" value="CENP_V_GFA"/>
    <property type="match status" value="1"/>
</dbReference>
<evidence type="ECO:0000256" key="2">
    <source>
        <dbReference type="ARBA" id="ARBA00022723"/>
    </source>
</evidence>
<keyword evidence="2" id="KW-0479">Metal-binding</keyword>
<sequence length="173" mass="18694">MSAPTVQNFPKPKSVTGGCLCGSIRYRVDFPDGHDFLQSSGSCQCTQCRRGTGSLFFTAHSIPLKSLTYLTATDALKKFYATPGITRGFCAHCGSFLYWRDESSNTVDLAVGCVDPELLVGEGEEGVGFGFALANMAGANIWCRNEIRGVTDGMVGRERGSRWAERSVDGVKM</sequence>
<keyword evidence="7" id="KW-1185">Reference proteome</keyword>
<keyword evidence="4" id="KW-0456">Lyase</keyword>
<dbReference type="Proteomes" id="UP001295740">
    <property type="component" value="Unassembled WGS sequence"/>
</dbReference>
<comment type="caution">
    <text evidence="6">The sequence shown here is derived from an EMBL/GenBank/DDBJ whole genome shotgun (WGS) entry which is preliminary data.</text>
</comment>
<evidence type="ECO:0000259" key="5">
    <source>
        <dbReference type="PROSITE" id="PS51891"/>
    </source>
</evidence>
<dbReference type="GO" id="GO:0016846">
    <property type="term" value="F:carbon-sulfur lyase activity"/>
    <property type="evidence" value="ECO:0007669"/>
    <property type="project" value="InterPro"/>
</dbReference>
<evidence type="ECO:0000256" key="4">
    <source>
        <dbReference type="ARBA" id="ARBA00023239"/>
    </source>
</evidence>
<dbReference type="Pfam" id="PF04828">
    <property type="entry name" value="GFA"/>
    <property type="match status" value="1"/>
</dbReference>
<dbReference type="GO" id="GO:0046872">
    <property type="term" value="F:metal ion binding"/>
    <property type="evidence" value="ECO:0007669"/>
    <property type="project" value="UniProtKB-KW"/>
</dbReference>
<organism evidence="6 7">
    <name type="scientific">Anthostomella pinea</name>
    <dbReference type="NCBI Taxonomy" id="933095"/>
    <lineage>
        <taxon>Eukaryota</taxon>
        <taxon>Fungi</taxon>
        <taxon>Dikarya</taxon>
        <taxon>Ascomycota</taxon>
        <taxon>Pezizomycotina</taxon>
        <taxon>Sordariomycetes</taxon>
        <taxon>Xylariomycetidae</taxon>
        <taxon>Xylariales</taxon>
        <taxon>Xylariaceae</taxon>
        <taxon>Anthostomella</taxon>
    </lineage>
</organism>
<dbReference type="AlphaFoldDB" id="A0AAI8VG97"/>
<comment type="similarity">
    <text evidence="1">Belongs to the Gfa family.</text>
</comment>
<protein>
    <submittedName>
        <fullName evidence="6">Uu.00g114950.m01.CDS01</fullName>
    </submittedName>
</protein>
<evidence type="ECO:0000256" key="1">
    <source>
        <dbReference type="ARBA" id="ARBA00005495"/>
    </source>
</evidence>